<dbReference type="GO" id="GO:0012505">
    <property type="term" value="C:endomembrane system"/>
    <property type="evidence" value="ECO:0007669"/>
    <property type="project" value="UniProtKB-SubCell"/>
</dbReference>
<dbReference type="EMBL" id="ONZF01000003">
    <property type="protein sequence ID" value="SPJ24097.1"/>
    <property type="molecule type" value="Genomic_DNA"/>
</dbReference>
<keyword evidence="5" id="KW-0472">Membrane</keyword>
<evidence type="ECO:0000256" key="2">
    <source>
        <dbReference type="ARBA" id="ARBA00022448"/>
    </source>
</evidence>
<dbReference type="Pfam" id="PF13379">
    <property type="entry name" value="NMT1_2"/>
    <property type="match status" value="1"/>
</dbReference>
<name>A0A2R8BV95_9RHOB</name>
<dbReference type="CDD" id="cd13553">
    <property type="entry name" value="PBP2_NrtA_CpmA_like"/>
    <property type="match status" value="1"/>
</dbReference>
<evidence type="ECO:0000313" key="7">
    <source>
        <dbReference type="EMBL" id="SPJ24097.1"/>
    </source>
</evidence>
<keyword evidence="3" id="KW-1003">Cell membrane</keyword>
<evidence type="ECO:0000256" key="3">
    <source>
        <dbReference type="ARBA" id="ARBA00022475"/>
    </source>
</evidence>
<feature type="compositionally biased region" description="Basic and acidic residues" evidence="6">
    <location>
        <begin position="15"/>
        <end position="24"/>
    </location>
</feature>
<proteinExistence type="predicted"/>
<evidence type="ECO:0000313" key="8">
    <source>
        <dbReference type="Proteomes" id="UP000244912"/>
    </source>
</evidence>
<gene>
    <name evidence="7" type="primary">nrtA_1</name>
    <name evidence="7" type="ORF">PAA8504_01923</name>
</gene>
<dbReference type="SUPFAM" id="SSF53850">
    <property type="entry name" value="Periplasmic binding protein-like II"/>
    <property type="match status" value="1"/>
</dbReference>
<feature type="region of interest" description="Disordered" evidence="6">
    <location>
        <begin position="1"/>
        <end position="30"/>
    </location>
</feature>
<keyword evidence="4" id="KW-0997">Cell inner membrane</keyword>
<sequence length="509" mass="55881">MNEVRQATGPVATEHPNDRDDEQSRSTPCQTGEVRQRLFACLAGPYAGPNWDDDMKQFLLGLAATTCLTSPALAQMLELEKDQLTLGFIKLTDMAPLAVAYEQGYFLDEGLFVTLEAQANWKVLLDGVIDGTLDGAHMLAGQPLAATIGYGTEAHIVTPFSMDLNGNGITVSNEVWDMMKPNIPENADGLPQHPISAEALVPVVKQFNQNGEAFKMGMVFPVSTHNYELRYWLAAGGLNPGFYGDGDATGQIGADVLLSVTPPPQMPATLEAGTIHGYCVGEPWNQQAVFKGIGVPVITDYEIWKNNPEKVFGITAEFAEENPNTTLALTKALIRAAIWLDENDNANREEAVAILARPEYVGADEEVIANSMTGTFEYEKGDVREVPDFNVFFRYNATYPFYSDAVWYLTQMRRWGQIAEAKDDQWYFDTAESVYRPDIYLEAARMLVDEGMAPEDGFPWDTDGYKEPTPAEDIIDGLAYDGRNPTGYLESLSIGLKDGQTVTGSGVEG</sequence>
<evidence type="ECO:0000256" key="6">
    <source>
        <dbReference type="SAM" id="MobiDB-lite"/>
    </source>
</evidence>
<dbReference type="InterPro" id="IPR044527">
    <property type="entry name" value="NrtA/CpmA_ABC-bd_dom"/>
</dbReference>
<dbReference type="Gene3D" id="3.40.190.10">
    <property type="entry name" value="Periplasmic binding protein-like II"/>
    <property type="match status" value="2"/>
</dbReference>
<dbReference type="Proteomes" id="UP000244912">
    <property type="component" value="Unassembled WGS sequence"/>
</dbReference>
<comment type="subcellular location">
    <subcellularLocation>
        <location evidence="1">Endomembrane system</location>
    </subcellularLocation>
</comment>
<evidence type="ECO:0000256" key="4">
    <source>
        <dbReference type="ARBA" id="ARBA00022519"/>
    </source>
</evidence>
<reference evidence="7 8" key="1">
    <citation type="submission" date="2018-03" db="EMBL/GenBank/DDBJ databases">
        <authorList>
            <person name="Keele B.F."/>
        </authorList>
    </citation>
    <scope>NUCLEOTIDE SEQUENCE [LARGE SCALE GENOMIC DNA]</scope>
    <source>
        <strain evidence="7 8">CECT 8504</strain>
    </source>
</reference>
<organism evidence="7 8">
    <name type="scientific">Palleronia abyssalis</name>
    <dbReference type="NCBI Taxonomy" id="1501240"/>
    <lineage>
        <taxon>Bacteria</taxon>
        <taxon>Pseudomonadati</taxon>
        <taxon>Pseudomonadota</taxon>
        <taxon>Alphaproteobacteria</taxon>
        <taxon>Rhodobacterales</taxon>
        <taxon>Roseobacteraceae</taxon>
        <taxon>Palleronia</taxon>
    </lineage>
</organism>
<keyword evidence="8" id="KW-1185">Reference proteome</keyword>
<dbReference type="PANTHER" id="PTHR30024:SF43">
    <property type="entry name" value="BLL4572 PROTEIN"/>
    <property type="match status" value="1"/>
</dbReference>
<keyword evidence="2" id="KW-0813">Transport</keyword>
<evidence type="ECO:0000256" key="1">
    <source>
        <dbReference type="ARBA" id="ARBA00004308"/>
    </source>
</evidence>
<evidence type="ECO:0000256" key="5">
    <source>
        <dbReference type="ARBA" id="ARBA00023136"/>
    </source>
</evidence>
<protein>
    <submittedName>
        <fullName evidence="7">Nitrate transport protein NrtA</fullName>
    </submittedName>
</protein>
<dbReference type="PANTHER" id="PTHR30024">
    <property type="entry name" value="ALIPHATIC SULFONATES-BINDING PROTEIN-RELATED"/>
    <property type="match status" value="1"/>
</dbReference>
<dbReference type="AlphaFoldDB" id="A0A2R8BV95"/>
<accession>A0A2R8BV95</accession>